<evidence type="ECO:0000256" key="1">
    <source>
        <dbReference type="SAM" id="Phobius"/>
    </source>
</evidence>
<name>A0A1M5JPW8_9SPHI</name>
<dbReference type="AlphaFoldDB" id="A0A1M5JPW8"/>
<sequence>MAKIRTDLKKYKWEIALIALFVTIAMLFFCYMIYSGRISERENISREFRGTVENVLYDIKGIPNVMVQGKEYYLNNFYNFDHKIERGDSLVKYKGSTIYKLVKKDSGTVIEFDNQYPANGTNE</sequence>
<organism evidence="2 3">
    <name type="scientific">Pedobacter caeni</name>
    <dbReference type="NCBI Taxonomy" id="288992"/>
    <lineage>
        <taxon>Bacteria</taxon>
        <taxon>Pseudomonadati</taxon>
        <taxon>Bacteroidota</taxon>
        <taxon>Sphingobacteriia</taxon>
        <taxon>Sphingobacteriales</taxon>
        <taxon>Sphingobacteriaceae</taxon>
        <taxon>Pedobacter</taxon>
    </lineage>
</organism>
<keyword evidence="1" id="KW-0812">Transmembrane</keyword>
<evidence type="ECO:0000313" key="3">
    <source>
        <dbReference type="Proteomes" id="UP000184287"/>
    </source>
</evidence>
<proteinExistence type="predicted"/>
<reference evidence="3" key="1">
    <citation type="submission" date="2016-11" db="EMBL/GenBank/DDBJ databases">
        <authorList>
            <person name="Varghese N."/>
            <person name="Submissions S."/>
        </authorList>
    </citation>
    <scope>NUCLEOTIDE SEQUENCE [LARGE SCALE GENOMIC DNA]</scope>
    <source>
        <strain evidence="3">DSM 16990</strain>
    </source>
</reference>
<protein>
    <submittedName>
        <fullName evidence="2">Uncharacterized protein</fullName>
    </submittedName>
</protein>
<dbReference type="STRING" id="288992.SAMN04488522_105461"/>
<keyword evidence="1" id="KW-1133">Transmembrane helix</keyword>
<dbReference type="EMBL" id="FQUQ01000005">
    <property type="protein sequence ID" value="SHG42548.1"/>
    <property type="molecule type" value="Genomic_DNA"/>
</dbReference>
<dbReference type="Proteomes" id="UP000184287">
    <property type="component" value="Unassembled WGS sequence"/>
</dbReference>
<dbReference type="RefSeq" id="WP_073235213.1">
    <property type="nucleotide sequence ID" value="NZ_FQUQ01000005.1"/>
</dbReference>
<keyword evidence="1" id="KW-0472">Membrane</keyword>
<accession>A0A1M5JPW8</accession>
<gene>
    <name evidence="2" type="ORF">SAMN04488522_105461</name>
</gene>
<evidence type="ECO:0000313" key="2">
    <source>
        <dbReference type="EMBL" id="SHG42548.1"/>
    </source>
</evidence>
<keyword evidence="3" id="KW-1185">Reference proteome</keyword>
<dbReference type="OrthoDB" id="799758at2"/>
<feature type="transmembrane region" description="Helical" evidence="1">
    <location>
        <begin position="15"/>
        <end position="34"/>
    </location>
</feature>